<proteinExistence type="predicted"/>
<dbReference type="InterPro" id="IPR002885">
    <property type="entry name" value="PPR_rpt"/>
</dbReference>
<evidence type="ECO:0000313" key="3">
    <source>
        <dbReference type="Proteomes" id="UP001291623"/>
    </source>
</evidence>
<evidence type="ECO:0000256" key="1">
    <source>
        <dbReference type="PROSITE-ProRule" id="PRU00708"/>
    </source>
</evidence>
<reference evidence="2" key="1">
    <citation type="submission" date="2023-12" db="EMBL/GenBank/DDBJ databases">
        <title>Genome assembly of Anisodus tanguticus.</title>
        <authorList>
            <person name="Wang Y.-J."/>
        </authorList>
    </citation>
    <scope>NUCLEOTIDE SEQUENCE</scope>
    <source>
        <strain evidence="2">KB-2021</strain>
        <tissue evidence="2">Leaf</tissue>
    </source>
</reference>
<dbReference type="Proteomes" id="UP001291623">
    <property type="component" value="Unassembled WGS sequence"/>
</dbReference>
<organism evidence="2 3">
    <name type="scientific">Anisodus tanguticus</name>
    <dbReference type="NCBI Taxonomy" id="243964"/>
    <lineage>
        <taxon>Eukaryota</taxon>
        <taxon>Viridiplantae</taxon>
        <taxon>Streptophyta</taxon>
        <taxon>Embryophyta</taxon>
        <taxon>Tracheophyta</taxon>
        <taxon>Spermatophyta</taxon>
        <taxon>Magnoliopsida</taxon>
        <taxon>eudicotyledons</taxon>
        <taxon>Gunneridae</taxon>
        <taxon>Pentapetalae</taxon>
        <taxon>asterids</taxon>
        <taxon>lamiids</taxon>
        <taxon>Solanales</taxon>
        <taxon>Solanaceae</taxon>
        <taxon>Solanoideae</taxon>
        <taxon>Hyoscyameae</taxon>
        <taxon>Anisodus</taxon>
    </lineage>
</organism>
<gene>
    <name evidence="2" type="ORF">RND71_034425</name>
</gene>
<comment type="caution">
    <text evidence="2">The sequence shown here is derived from an EMBL/GenBank/DDBJ whole genome shotgun (WGS) entry which is preliminary data.</text>
</comment>
<dbReference type="EMBL" id="JAVYJV010000018">
    <property type="protein sequence ID" value="KAK4348086.1"/>
    <property type="molecule type" value="Genomic_DNA"/>
</dbReference>
<dbReference type="PROSITE" id="PS51375">
    <property type="entry name" value="PPR"/>
    <property type="match status" value="1"/>
</dbReference>
<accession>A0AAE1V2K0</accession>
<dbReference type="AlphaFoldDB" id="A0AAE1V2K0"/>
<protein>
    <submittedName>
        <fullName evidence="2">Uncharacterized protein</fullName>
    </submittedName>
</protein>
<keyword evidence="3" id="KW-1185">Reference proteome</keyword>
<evidence type="ECO:0000313" key="2">
    <source>
        <dbReference type="EMBL" id="KAK4348086.1"/>
    </source>
</evidence>
<name>A0AAE1V2K0_9SOLA</name>
<sequence length="178" mass="19624">MELAAKNNVFWDEVLKMIVSLKERKLLVTGETSNVESTQAVTTTSKIKEIDEGLGVGSSTEEVQHGSMLEPIGNGGLLYVFDVQSSGIRDDGQNETLHVFDEISQSNLSGCFKKSLIAGDANNISWNPMIGGYARNSILVEELKLFRQILIVNVKPLEVSFLVILPTHGHLMTLHIRK</sequence>
<feature type="repeat" description="PPR" evidence="1">
    <location>
        <begin position="122"/>
        <end position="156"/>
    </location>
</feature>